<protein>
    <submittedName>
        <fullName>Phosphoserine aminotransferase</fullName>
        <ecNumber>2.6.1.52</ecNumber>
    </submittedName>
</protein>
<sequence length="18" mass="1922">ACGRVFNFEAGPAMLPLE</sequence>
<dbReference type="EC" id="2.6.1.52"/>
<accession>Q9S8N7</accession>
<name>Q9S8N7_TETOB</name>
<reference key="1">
    <citation type="journal article" date="1994" name="Z. Naturforsch. C Biosci.">
        <title>Purification, characterization and N-terminal sequence of phosphoserine aminotransferase from the green alga Scenedesmus obliquus, mutant C-2 A'.</title>
        <authorList>
            <person name="Stolz M."/>
            <person name="Dornemann D."/>
        </authorList>
    </citation>
    <scope>PROTEIN SEQUENCE</scope>
</reference>
<organism>
    <name type="scientific">Tetradesmus obliquus</name>
    <name type="common">Green alga</name>
    <name type="synonym">Acutodesmus obliquus</name>
    <dbReference type="NCBI Taxonomy" id="3088"/>
    <lineage>
        <taxon>Eukaryota</taxon>
        <taxon>Viridiplantae</taxon>
        <taxon>Chlorophyta</taxon>
        <taxon>core chlorophytes</taxon>
        <taxon>Chlorophyceae</taxon>
        <taxon>CS clade</taxon>
        <taxon>Sphaeropleales</taxon>
        <taxon>Scenedesmaceae</taxon>
        <taxon>Tetradesmus</taxon>
    </lineage>
</organism>
<proteinExistence type="evidence at protein level"/>
<dbReference type="GO" id="GO:0004648">
    <property type="term" value="F:O-phospho-L-serine:2-oxoglutarate aminotransferase activity"/>
    <property type="evidence" value="ECO:0007669"/>
    <property type="project" value="UniProtKB-EC"/>
</dbReference>
<keyword id="KW-0903">Direct protein sequencing</keyword>
<dbReference type="BRENDA" id="2.6.1.52">
    <property type="organism ID" value="5600"/>
</dbReference>
<dbReference type="AlphaFoldDB" id="Q9S8N7"/>